<comment type="caution">
    <text evidence="2">The sequence shown here is derived from an EMBL/GenBank/DDBJ whole genome shotgun (WGS) entry which is preliminary data.</text>
</comment>
<evidence type="ECO:0000259" key="1">
    <source>
        <dbReference type="Pfam" id="PF12680"/>
    </source>
</evidence>
<accession>A0ABT9QR30</accession>
<feature type="domain" description="SnoaL-like" evidence="1">
    <location>
        <begin position="32"/>
        <end position="126"/>
    </location>
</feature>
<evidence type="ECO:0000313" key="2">
    <source>
        <dbReference type="EMBL" id="MDP9849166.1"/>
    </source>
</evidence>
<dbReference type="SUPFAM" id="SSF54427">
    <property type="entry name" value="NTF2-like"/>
    <property type="match status" value="1"/>
</dbReference>
<sequence length="150" mass="17198">MAETVTVPGPREIFERMRQQWLDNSVDTGKDLAEDVIIEMPFAPPGRTRRYEGREKFLDFAAPERAAFVRQFTIEEVRNTVIHETTDQEVIVVEYELVGTIKATGRRASSPFVTVLRVRDGKTVHWREYQDTPAMAAAFVEAQTPIQDEK</sequence>
<keyword evidence="3" id="KW-1185">Reference proteome</keyword>
<dbReference type="EMBL" id="JAUSQU010000001">
    <property type="protein sequence ID" value="MDP9849166.1"/>
    <property type="molecule type" value="Genomic_DNA"/>
</dbReference>
<evidence type="ECO:0000313" key="3">
    <source>
        <dbReference type="Proteomes" id="UP001225356"/>
    </source>
</evidence>
<organism evidence="2 3">
    <name type="scientific">Streptosporangium lutulentum</name>
    <dbReference type="NCBI Taxonomy" id="1461250"/>
    <lineage>
        <taxon>Bacteria</taxon>
        <taxon>Bacillati</taxon>
        <taxon>Actinomycetota</taxon>
        <taxon>Actinomycetes</taxon>
        <taxon>Streptosporangiales</taxon>
        <taxon>Streptosporangiaceae</taxon>
        <taxon>Streptosporangium</taxon>
    </lineage>
</organism>
<dbReference type="RefSeq" id="WP_307566863.1">
    <property type="nucleotide sequence ID" value="NZ_JAUSQU010000001.1"/>
</dbReference>
<reference evidence="2 3" key="1">
    <citation type="submission" date="2023-07" db="EMBL/GenBank/DDBJ databases">
        <title>Sequencing the genomes of 1000 actinobacteria strains.</title>
        <authorList>
            <person name="Klenk H.-P."/>
        </authorList>
    </citation>
    <scope>NUCLEOTIDE SEQUENCE [LARGE SCALE GENOMIC DNA]</scope>
    <source>
        <strain evidence="2 3">DSM 46740</strain>
    </source>
</reference>
<dbReference type="Proteomes" id="UP001225356">
    <property type="component" value="Unassembled WGS sequence"/>
</dbReference>
<dbReference type="Pfam" id="PF12680">
    <property type="entry name" value="SnoaL_2"/>
    <property type="match status" value="1"/>
</dbReference>
<dbReference type="InterPro" id="IPR032710">
    <property type="entry name" value="NTF2-like_dom_sf"/>
</dbReference>
<gene>
    <name evidence="2" type="ORF">J2853_008377</name>
</gene>
<dbReference type="Gene3D" id="3.10.450.50">
    <property type="match status" value="1"/>
</dbReference>
<protein>
    <submittedName>
        <fullName evidence="2">Ketosteroid isomerase-like protein</fullName>
    </submittedName>
</protein>
<proteinExistence type="predicted"/>
<dbReference type="InterPro" id="IPR037401">
    <property type="entry name" value="SnoaL-like"/>
</dbReference>
<name>A0ABT9QR30_9ACTN</name>